<evidence type="ECO:0008006" key="3">
    <source>
        <dbReference type="Google" id="ProtNLM"/>
    </source>
</evidence>
<dbReference type="Proteomes" id="UP000294911">
    <property type="component" value="Unassembled WGS sequence"/>
</dbReference>
<evidence type="ECO:0000313" key="2">
    <source>
        <dbReference type="Proteomes" id="UP000294911"/>
    </source>
</evidence>
<proteinExistence type="predicted"/>
<dbReference type="EMBL" id="SLXQ01000002">
    <property type="protein sequence ID" value="TCP55179.1"/>
    <property type="molecule type" value="Genomic_DNA"/>
</dbReference>
<name>A0A4R2R0S9_9PSEU</name>
<sequence length="134" mass="14821">MRLGKDPATTLHHIRKLVAAGFLTAQRARRGARGAREIPYRATMASRHIGVGTDGTPAERLAELSAREAILAAYLGEVADLGLTEVDQVRLALSLRRQDREEFHTRLTALVEEFRERDPDGDRLGVYVALYPSG</sequence>
<organism evidence="1 2">
    <name type="scientific">Tamaricihabitans halophyticus</name>
    <dbReference type="NCBI Taxonomy" id="1262583"/>
    <lineage>
        <taxon>Bacteria</taxon>
        <taxon>Bacillati</taxon>
        <taxon>Actinomycetota</taxon>
        <taxon>Actinomycetes</taxon>
        <taxon>Pseudonocardiales</taxon>
        <taxon>Pseudonocardiaceae</taxon>
        <taxon>Tamaricihabitans</taxon>
    </lineage>
</organism>
<protein>
    <recommendedName>
        <fullName evidence="3">ArsR family transcriptional regulator</fullName>
    </recommendedName>
</protein>
<comment type="caution">
    <text evidence="1">The sequence shown here is derived from an EMBL/GenBank/DDBJ whole genome shotgun (WGS) entry which is preliminary data.</text>
</comment>
<dbReference type="AlphaFoldDB" id="A0A4R2R0S9"/>
<keyword evidence="2" id="KW-1185">Reference proteome</keyword>
<gene>
    <name evidence="1" type="ORF">EV191_102391</name>
</gene>
<dbReference type="InterPro" id="IPR036390">
    <property type="entry name" value="WH_DNA-bd_sf"/>
</dbReference>
<reference evidence="1 2" key="1">
    <citation type="submission" date="2019-03" db="EMBL/GenBank/DDBJ databases">
        <title>Genomic Encyclopedia of Type Strains, Phase IV (KMG-IV): sequencing the most valuable type-strain genomes for metagenomic binning, comparative biology and taxonomic classification.</title>
        <authorList>
            <person name="Goeker M."/>
        </authorList>
    </citation>
    <scope>NUCLEOTIDE SEQUENCE [LARGE SCALE GENOMIC DNA]</scope>
    <source>
        <strain evidence="1 2">DSM 45765</strain>
    </source>
</reference>
<dbReference type="SUPFAM" id="SSF46785">
    <property type="entry name" value="Winged helix' DNA-binding domain"/>
    <property type="match status" value="1"/>
</dbReference>
<accession>A0A4R2R0S9</accession>
<evidence type="ECO:0000313" key="1">
    <source>
        <dbReference type="EMBL" id="TCP55179.1"/>
    </source>
</evidence>